<dbReference type="PANTHER" id="PTHR43221:SF2">
    <property type="entry name" value="PROTEASE HTPX HOMOLOG"/>
    <property type="match status" value="1"/>
</dbReference>
<keyword evidence="1" id="KW-0472">Membrane</keyword>
<gene>
    <name evidence="2" type="ORF">DMH04_23220</name>
</gene>
<accession>A0A428Z7D0</accession>
<comment type="caution">
    <text evidence="2">The sequence shown here is derived from an EMBL/GenBank/DDBJ whole genome shotgun (WGS) entry which is preliminary data.</text>
</comment>
<dbReference type="RefSeq" id="WP_037269344.1">
    <property type="nucleotide sequence ID" value="NZ_QHKI01000019.1"/>
</dbReference>
<protein>
    <recommendedName>
        <fullName evidence="4">Peptidase M48 domain-containing protein</fullName>
    </recommendedName>
</protein>
<name>A0A428Z7D0_KIBAR</name>
<evidence type="ECO:0000256" key="1">
    <source>
        <dbReference type="SAM" id="Phobius"/>
    </source>
</evidence>
<dbReference type="AlphaFoldDB" id="A0A428Z7D0"/>
<dbReference type="InterPro" id="IPR050083">
    <property type="entry name" value="HtpX_protease"/>
</dbReference>
<dbReference type="Proteomes" id="UP000287547">
    <property type="component" value="Unassembled WGS sequence"/>
</dbReference>
<feature type="transmembrane region" description="Helical" evidence="1">
    <location>
        <begin position="28"/>
        <end position="46"/>
    </location>
</feature>
<dbReference type="CDD" id="cd07328">
    <property type="entry name" value="M48_Ste24p_like"/>
    <property type="match status" value="1"/>
</dbReference>
<proteinExistence type="predicted"/>
<dbReference type="PANTHER" id="PTHR43221">
    <property type="entry name" value="PROTEASE HTPX"/>
    <property type="match status" value="1"/>
</dbReference>
<dbReference type="OrthoDB" id="3674653at2"/>
<organism evidence="2 3">
    <name type="scientific">Kibdelosporangium aridum</name>
    <dbReference type="NCBI Taxonomy" id="2030"/>
    <lineage>
        <taxon>Bacteria</taxon>
        <taxon>Bacillati</taxon>
        <taxon>Actinomycetota</taxon>
        <taxon>Actinomycetes</taxon>
        <taxon>Pseudonocardiales</taxon>
        <taxon>Pseudonocardiaceae</taxon>
        <taxon>Kibdelosporangium</taxon>
    </lineage>
</organism>
<evidence type="ECO:0000313" key="2">
    <source>
        <dbReference type="EMBL" id="RSM83556.1"/>
    </source>
</evidence>
<reference evidence="2 3" key="1">
    <citation type="submission" date="2018-05" db="EMBL/GenBank/DDBJ databases">
        <title>Evolution of GPA BGCs.</title>
        <authorList>
            <person name="Waglechner N."/>
            <person name="Wright G.D."/>
        </authorList>
    </citation>
    <scope>NUCLEOTIDE SEQUENCE [LARGE SCALE GENOMIC DNA]</scope>
    <source>
        <strain evidence="2 3">A82846</strain>
    </source>
</reference>
<keyword evidence="1" id="KW-1133">Transmembrane helix</keyword>
<sequence>MLAGYLALLVAIAAGVLTAITLIFSATWAALVVIVVLLWLFVQYVLRPKAKTQAQQDAWINRKIHPDLWRMVDEVAEVAETRTPDEIRLGPDMRATLREQGGFRCLVVGLPLLGGLSTSELRAVTGHELAHFQTTSPLESRLPRVVLLPYRFITKSQSRARDEQAEAVAISAAGAEVAKSALIKLPALVTVWHDFRLSAARVSYQYRTPDLVQRFNAFLTTPEGTEALAKAGVAEWTQHGGPAWELLTEPDKSLPYLQRQLFEELGPERTEKTV</sequence>
<dbReference type="Gene3D" id="3.30.2010.10">
    <property type="entry name" value="Metalloproteases ('zincins'), catalytic domain"/>
    <property type="match status" value="1"/>
</dbReference>
<evidence type="ECO:0008006" key="4">
    <source>
        <dbReference type="Google" id="ProtNLM"/>
    </source>
</evidence>
<evidence type="ECO:0000313" key="3">
    <source>
        <dbReference type="Proteomes" id="UP000287547"/>
    </source>
</evidence>
<keyword evidence="1" id="KW-0812">Transmembrane</keyword>
<dbReference type="EMBL" id="QHKI01000019">
    <property type="protein sequence ID" value="RSM83556.1"/>
    <property type="molecule type" value="Genomic_DNA"/>
</dbReference>